<dbReference type="SUPFAM" id="SSF51735">
    <property type="entry name" value="NAD(P)-binding Rossmann-fold domains"/>
    <property type="match status" value="1"/>
</dbReference>
<proteinExistence type="predicted"/>
<dbReference type="EMBL" id="UINC01013459">
    <property type="protein sequence ID" value="SVA58135.1"/>
    <property type="molecule type" value="Genomic_DNA"/>
</dbReference>
<dbReference type="InterPro" id="IPR036291">
    <property type="entry name" value="NAD(P)-bd_dom_sf"/>
</dbReference>
<accession>A0A381X072</accession>
<feature type="non-terminal residue" evidence="1">
    <location>
        <position position="31"/>
    </location>
</feature>
<organism evidence="1">
    <name type="scientific">marine metagenome</name>
    <dbReference type="NCBI Taxonomy" id="408172"/>
    <lineage>
        <taxon>unclassified sequences</taxon>
        <taxon>metagenomes</taxon>
        <taxon>ecological metagenomes</taxon>
    </lineage>
</organism>
<sequence>MPSNPSHAEPVALVTGGARRIGAAIVRTLHS</sequence>
<evidence type="ECO:0000313" key="1">
    <source>
        <dbReference type="EMBL" id="SVA58135.1"/>
    </source>
</evidence>
<protein>
    <recommendedName>
        <fullName evidence="2">Pteridine reductase</fullName>
    </recommendedName>
</protein>
<dbReference type="AlphaFoldDB" id="A0A381X072"/>
<evidence type="ECO:0008006" key="2">
    <source>
        <dbReference type="Google" id="ProtNLM"/>
    </source>
</evidence>
<name>A0A381X072_9ZZZZ</name>
<reference evidence="1" key="1">
    <citation type="submission" date="2018-05" db="EMBL/GenBank/DDBJ databases">
        <authorList>
            <person name="Lanie J.A."/>
            <person name="Ng W.-L."/>
            <person name="Kazmierczak K.M."/>
            <person name="Andrzejewski T.M."/>
            <person name="Davidsen T.M."/>
            <person name="Wayne K.J."/>
            <person name="Tettelin H."/>
            <person name="Glass J.I."/>
            <person name="Rusch D."/>
            <person name="Podicherti R."/>
            <person name="Tsui H.-C.T."/>
            <person name="Winkler M.E."/>
        </authorList>
    </citation>
    <scope>NUCLEOTIDE SEQUENCE</scope>
</reference>
<gene>
    <name evidence="1" type="ORF">METZ01_LOCUS110989</name>
</gene>